<keyword evidence="5 10" id="KW-0862">Zinc</keyword>
<feature type="binding site" evidence="10">
    <location>
        <position position="430"/>
    </location>
    <ligand>
        <name>Zn(2+)</name>
        <dbReference type="ChEBI" id="CHEBI:29105"/>
    </ligand>
</feature>
<keyword evidence="10" id="KW-0464">Manganese</keyword>
<evidence type="ECO:0000256" key="7">
    <source>
        <dbReference type="ARBA" id="ARBA00023027"/>
    </source>
</evidence>
<dbReference type="PROSITE" id="PS50172">
    <property type="entry name" value="BRCT"/>
    <property type="match status" value="1"/>
</dbReference>
<dbReference type="Pfam" id="PF12826">
    <property type="entry name" value="HHH_2"/>
    <property type="match status" value="1"/>
</dbReference>
<evidence type="ECO:0000256" key="4">
    <source>
        <dbReference type="ARBA" id="ARBA00022763"/>
    </source>
</evidence>
<evidence type="ECO:0000256" key="6">
    <source>
        <dbReference type="ARBA" id="ARBA00022842"/>
    </source>
</evidence>
<dbReference type="SUPFAM" id="SSF56091">
    <property type="entry name" value="DNA ligase/mRNA capping enzyme, catalytic domain"/>
    <property type="match status" value="1"/>
</dbReference>
<evidence type="ECO:0000313" key="12">
    <source>
        <dbReference type="EMBL" id="UZW64331.1"/>
    </source>
</evidence>
<dbReference type="PIRSF" id="PIRSF001604">
    <property type="entry name" value="LigA"/>
    <property type="match status" value="1"/>
</dbReference>
<keyword evidence="1 10" id="KW-0436">Ligase</keyword>
<dbReference type="GO" id="GO:0006260">
    <property type="term" value="P:DNA replication"/>
    <property type="evidence" value="ECO:0007669"/>
    <property type="project" value="UniProtKB-KW"/>
</dbReference>
<evidence type="ECO:0000259" key="11">
    <source>
        <dbReference type="PROSITE" id="PS50172"/>
    </source>
</evidence>
<evidence type="ECO:0000256" key="2">
    <source>
        <dbReference type="ARBA" id="ARBA00022705"/>
    </source>
</evidence>
<dbReference type="EMBL" id="CP107525">
    <property type="protein sequence ID" value="UZW64331.1"/>
    <property type="molecule type" value="Genomic_DNA"/>
</dbReference>
<feature type="binding site" evidence="10">
    <location>
        <position position="137"/>
    </location>
    <ligand>
        <name>NAD(+)</name>
        <dbReference type="ChEBI" id="CHEBI:57540"/>
    </ligand>
</feature>
<dbReference type="CDD" id="cd00114">
    <property type="entry name" value="LIGANc"/>
    <property type="match status" value="1"/>
</dbReference>
<dbReference type="InterPro" id="IPR001679">
    <property type="entry name" value="DNA_ligase"/>
</dbReference>
<comment type="cofactor">
    <cofactor evidence="10">
        <name>Mg(2+)</name>
        <dbReference type="ChEBI" id="CHEBI:18420"/>
    </cofactor>
    <cofactor evidence="10">
        <name>Mn(2+)</name>
        <dbReference type="ChEBI" id="CHEBI:29035"/>
    </cofactor>
</comment>
<evidence type="ECO:0000256" key="9">
    <source>
        <dbReference type="ARBA" id="ARBA00034005"/>
    </source>
</evidence>
<feature type="active site" description="N6-AMP-lysine intermediate" evidence="10">
    <location>
        <position position="116"/>
    </location>
</feature>
<dbReference type="EC" id="6.5.1.2" evidence="10"/>
<feature type="binding site" evidence="10">
    <location>
        <position position="114"/>
    </location>
    <ligand>
        <name>NAD(+)</name>
        <dbReference type="ChEBI" id="CHEBI:57540"/>
    </ligand>
</feature>
<dbReference type="InterPro" id="IPR012340">
    <property type="entry name" value="NA-bd_OB-fold"/>
</dbReference>
<evidence type="ECO:0000256" key="8">
    <source>
        <dbReference type="ARBA" id="ARBA00023204"/>
    </source>
</evidence>
<dbReference type="PANTHER" id="PTHR23389:SF9">
    <property type="entry name" value="DNA LIGASE"/>
    <property type="match status" value="1"/>
</dbReference>
<dbReference type="InterPro" id="IPR018239">
    <property type="entry name" value="DNA_ligase_AS"/>
</dbReference>
<feature type="binding site" evidence="10">
    <location>
        <position position="315"/>
    </location>
    <ligand>
        <name>NAD(+)</name>
        <dbReference type="ChEBI" id="CHEBI:57540"/>
    </ligand>
</feature>
<gene>
    <name evidence="10 12" type="primary">ligA</name>
    <name evidence="12" type="ORF">OIE46_03100</name>
</gene>
<dbReference type="Gene3D" id="1.10.150.20">
    <property type="entry name" value="5' to 3' exonuclease, C-terminal subdomain"/>
    <property type="match status" value="2"/>
</dbReference>
<feature type="binding site" evidence="10">
    <location>
        <position position="448"/>
    </location>
    <ligand>
        <name>Zn(2+)</name>
        <dbReference type="ChEBI" id="CHEBI:29105"/>
    </ligand>
</feature>
<keyword evidence="7 10" id="KW-0520">NAD</keyword>
<feature type="binding site" evidence="10">
    <location>
        <begin position="34"/>
        <end position="38"/>
    </location>
    <ligand>
        <name>NAD(+)</name>
        <dbReference type="ChEBI" id="CHEBI:57540"/>
    </ligand>
</feature>
<feature type="binding site" evidence="10">
    <location>
        <position position="453"/>
    </location>
    <ligand>
        <name>Zn(2+)</name>
        <dbReference type="ChEBI" id="CHEBI:29105"/>
    </ligand>
</feature>
<dbReference type="GO" id="GO:0005829">
    <property type="term" value="C:cytosol"/>
    <property type="evidence" value="ECO:0007669"/>
    <property type="project" value="TreeGrafter"/>
</dbReference>
<name>A0AAN1B2V6_MYCSY</name>
<dbReference type="InterPro" id="IPR013839">
    <property type="entry name" value="DNAligase_adenylation"/>
</dbReference>
<comment type="similarity">
    <text evidence="10">Belongs to the NAD-dependent DNA ligase family. LigA subfamily.</text>
</comment>
<evidence type="ECO:0000256" key="5">
    <source>
        <dbReference type="ARBA" id="ARBA00022833"/>
    </source>
</evidence>
<dbReference type="InterPro" id="IPR013840">
    <property type="entry name" value="DNAligase_N"/>
</dbReference>
<dbReference type="InterPro" id="IPR004150">
    <property type="entry name" value="NAD_DNA_ligase_OB"/>
</dbReference>
<comment type="catalytic activity">
    <reaction evidence="9 10">
        <text>NAD(+) + (deoxyribonucleotide)n-3'-hydroxyl + 5'-phospho-(deoxyribonucleotide)m = (deoxyribonucleotide)n+m + AMP + beta-nicotinamide D-nucleotide.</text>
        <dbReference type="EC" id="6.5.1.2"/>
    </reaction>
</comment>
<dbReference type="SUPFAM" id="SSF52113">
    <property type="entry name" value="BRCT domain"/>
    <property type="match status" value="1"/>
</dbReference>
<keyword evidence="4 10" id="KW-0227">DNA damage</keyword>
<dbReference type="InterPro" id="IPR010994">
    <property type="entry name" value="RuvA_2-like"/>
</dbReference>
<keyword evidence="2 10" id="KW-0235">DNA replication</keyword>
<dbReference type="GO" id="GO:0006281">
    <property type="term" value="P:DNA repair"/>
    <property type="evidence" value="ECO:0007669"/>
    <property type="project" value="UniProtKB-KW"/>
</dbReference>
<reference evidence="12" key="1">
    <citation type="submission" date="2022-10" db="EMBL/GenBank/DDBJ databases">
        <authorList>
            <person name="Wei X."/>
        </authorList>
    </citation>
    <scope>NUCLEOTIDE SEQUENCE</scope>
    <source>
        <strain evidence="12">SD2</strain>
    </source>
</reference>
<dbReference type="SMART" id="SM00292">
    <property type="entry name" value="BRCT"/>
    <property type="match status" value="1"/>
</dbReference>
<dbReference type="NCBIfam" id="NF005932">
    <property type="entry name" value="PRK07956.1"/>
    <property type="match status" value="1"/>
</dbReference>
<dbReference type="Pfam" id="PF00533">
    <property type="entry name" value="BRCT"/>
    <property type="match status" value="1"/>
</dbReference>
<dbReference type="HAMAP" id="MF_01588">
    <property type="entry name" value="DNA_ligase_A"/>
    <property type="match status" value="1"/>
</dbReference>
<dbReference type="Pfam" id="PF01653">
    <property type="entry name" value="DNA_ligase_aden"/>
    <property type="match status" value="2"/>
</dbReference>
<dbReference type="Pfam" id="PF03120">
    <property type="entry name" value="OB_DNA_ligase"/>
    <property type="match status" value="1"/>
</dbReference>
<dbReference type="RefSeq" id="WP_109537252.1">
    <property type="nucleotide sequence ID" value="NZ_CP012624.1"/>
</dbReference>
<dbReference type="SMART" id="SM00532">
    <property type="entry name" value="LIGANc"/>
    <property type="match status" value="1"/>
</dbReference>
<evidence type="ECO:0000313" key="13">
    <source>
        <dbReference type="Proteomes" id="UP001164481"/>
    </source>
</evidence>
<feature type="binding site" evidence="10">
    <location>
        <position position="171"/>
    </location>
    <ligand>
        <name>NAD(+)</name>
        <dbReference type="ChEBI" id="CHEBI:57540"/>
    </ligand>
</feature>
<dbReference type="PANTHER" id="PTHR23389">
    <property type="entry name" value="CHROMOSOME TRANSMISSION FIDELITY FACTOR 18"/>
    <property type="match status" value="1"/>
</dbReference>
<dbReference type="Gene3D" id="1.10.287.610">
    <property type="entry name" value="Helix hairpin bin"/>
    <property type="match status" value="1"/>
</dbReference>
<sequence>MSNQQIKEKIISLNNYLKHLNHLYYDLDAPEVDDKTYDSLYSELLELEAKYPNLVLEDSVTKIIGAFVSNKFKKTKHNKEMLSLDKAYKKSEIFSFYENFTQYKNLENFGFSLEPKIDGLSISIHYDNGKFIKAITRGDGTTGEDVSENVFQIRDVPKQISYLKPLEVRGEIYMKKSTWKSLNEDIKNQYFQTNIEKIFSYMQALPKSKSWSNLKIKNPIFFKNARNAAAGTLRQKNAKIVKSRNLSSLFYEIVSPLEHNLKTQMEVLAFLKEQNFEVNEFQKLVKNDQEIMFEINEFSKIKNNFEFDCDGFVIKFNLIDKWEQIGFTSKFPKWAIAYKYMLEEANTKILNIVAQVGRTGNITYIAQFMPVELNNTTVQNATLHNYEFIKKNNINIGDEITIIKSGEIIPKVISIYKKNTDSVFEKVLNCPSCNSLLEIPEGYVDQFCRNENCDEKKIQMLTFFVSKNCLNITNLSVQNIRIFYNHPVIQMREIQDIFLLKNHVDEIKKIKFFAGKSQENKKINNILQSIEKAKDAYLRNVLAALGIKGIGNIAANLLTNKITKLSDLNNLTDEDLLSIDTFGEKSIENLKEFLSSEKNQELIKFLDENLNYLNSKKSSKLNNLNFAITGSLSISRDEFKKIILDNGGIFSNSVSKNTSYLISNSKENSTKIKKALENNIKVITEEEFHNLLKEENA</sequence>
<evidence type="ECO:0000256" key="1">
    <source>
        <dbReference type="ARBA" id="ARBA00022598"/>
    </source>
</evidence>
<feature type="domain" description="BRCT" evidence="11">
    <location>
        <begin position="616"/>
        <end position="697"/>
    </location>
</feature>
<dbReference type="PROSITE" id="PS01055">
    <property type="entry name" value="DNA_LIGASE_N1"/>
    <property type="match status" value="1"/>
</dbReference>
<evidence type="ECO:0000256" key="10">
    <source>
        <dbReference type="HAMAP-Rule" id="MF_01588"/>
    </source>
</evidence>
<dbReference type="SUPFAM" id="SSF47781">
    <property type="entry name" value="RuvA domain 2-like"/>
    <property type="match status" value="1"/>
</dbReference>
<dbReference type="InterPro" id="IPR001357">
    <property type="entry name" value="BRCT_dom"/>
</dbReference>
<dbReference type="CDD" id="cd17748">
    <property type="entry name" value="BRCT_DNA_ligase_like"/>
    <property type="match status" value="1"/>
</dbReference>
<dbReference type="GO" id="GO:0046872">
    <property type="term" value="F:metal ion binding"/>
    <property type="evidence" value="ECO:0007669"/>
    <property type="project" value="UniProtKB-KW"/>
</dbReference>
<feature type="binding site" evidence="10">
    <location>
        <position position="339"/>
    </location>
    <ligand>
        <name>NAD(+)</name>
        <dbReference type="ChEBI" id="CHEBI:57540"/>
    </ligand>
</feature>
<proteinExistence type="inferred from homology"/>
<keyword evidence="6 10" id="KW-0460">Magnesium</keyword>
<protein>
    <recommendedName>
        <fullName evidence="10">DNA ligase</fullName>
        <ecNumber evidence="10">6.5.1.2</ecNumber>
    </recommendedName>
    <alternativeName>
        <fullName evidence="10">Polydeoxyribonucleotide synthase [NAD(+)]</fullName>
    </alternativeName>
</protein>
<dbReference type="Proteomes" id="UP001164481">
    <property type="component" value="Chromosome"/>
</dbReference>
<dbReference type="Gene3D" id="3.40.50.10190">
    <property type="entry name" value="BRCT domain"/>
    <property type="match status" value="1"/>
</dbReference>
<dbReference type="AlphaFoldDB" id="A0AAN1B2V6"/>
<evidence type="ECO:0000256" key="3">
    <source>
        <dbReference type="ARBA" id="ARBA00022723"/>
    </source>
</evidence>
<feature type="binding site" evidence="10">
    <location>
        <position position="433"/>
    </location>
    <ligand>
        <name>Zn(2+)</name>
        <dbReference type="ChEBI" id="CHEBI:29105"/>
    </ligand>
</feature>
<comment type="function">
    <text evidence="10">DNA ligase that catalyzes the formation of phosphodiester linkages between 5'-phosphoryl and 3'-hydroxyl groups in double-stranded DNA using NAD as a coenzyme and as the energy source for the reaction. It is essential for DNA replication and repair of damaged DNA.</text>
</comment>
<accession>A0AAN1B2V6</accession>
<feature type="binding site" evidence="10">
    <location>
        <begin position="83"/>
        <end position="84"/>
    </location>
    <ligand>
        <name>NAD(+)</name>
        <dbReference type="ChEBI" id="CHEBI:57540"/>
    </ligand>
</feature>
<dbReference type="Gene3D" id="2.40.50.140">
    <property type="entry name" value="Nucleic acid-binding proteins"/>
    <property type="match status" value="1"/>
</dbReference>
<organism evidence="12 13">
    <name type="scientific">Mycoplasmopsis synoviae</name>
    <name type="common">Mycoplasma synoviae</name>
    <dbReference type="NCBI Taxonomy" id="2109"/>
    <lineage>
        <taxon>Bacteria</taxon>
        <taxon>Bacillati</taxon>
        <taxon>Mycoplasmatota</taxon>
        <taxon>Mycoplasmoidales</taxon>
        <taxon>Metamycoplasmataceae</taxon>
        <taxon>Mycoplasmopsis</taxon>
    </lineage>
</organism>
<dbReference type="Gene3D" id="3.30.470.30">
    <property type="entry name" value="DNA ligase/mRNA capping enzyme"/>
    <property type="match status" value="1"/>
</dbReference>
<dbReference type="SUPFAM" id="SSF50249">
    <property type="entry name" value="Nucleic acid-binding proteins"/>
    <property type="match status" value="1"/>
</dbReference>
<dbReference type="InterPro" id="IPR036420">
    <property type="entry name" value="BRCT_dom_sf"/>
</dbReference>
<reference evidence="12" key="2">
    <citation type="submission" date="2022-11" db="EMBL/GenBank/DDBJ databases">
        <title>complete genomes of mycoplasma synoviae ZX313 strain and SD2 strain.</title>
        <authorList>
            <person name="Zhong Q."/>
        </authorList>
    </citation>
    <scope>NUCLEOTIDE SEQUENCE</scope>
    <source>
        <strain evidence="12">SD2</strain>
    </source>
</reference>
<dbReference type="InterPro" id="IPR041663">
    <property type="entry name" value="DisA/LigA_HHH"/>
</dbReference>
<dbReference type="GO" id="GO:0003911">
    <property type="term" value="F:DNA ligase (NAD+) activity"/>
    <property type="evidence" value="ECO:0007669"/>
    <property type="project" value="UniProtKB-UniRule"/>
</dbReference>
<keyword evidence="3 10" id="KW-0479">Metal-binding</keyword>
<keyword evidence="8 10" id="KW-0234">DNA repair</keyword>